<dbReference type="OrthoDB" id="5567285at2"/>
<feature type="domain" description="UspA" evidence="2">
    <location>
        <begin position="8"/>
        <end position="154"/>
    </location>
</feature>
<evidence type="ECO:0000313" key="4">
    <source>
        <dbReference type="Proteomes" id="UP000275461"/>
    </source>
</evidence>
<dbReference type="InterPro" id="IPR006015">
    <property type="entry name" value="Universal_stress_UspA"/>
</dbReference>
<comment type="similarity">
    <text evidence="1">Belongs to the universal stress protein A family.</text>
</comment>
<dbReference type="Pfam" id="PF00582">
    <property type="entry name" value="Usp"/>
    <property type="match status" value="2"/>
</dbReference>
<dbReference type="PANTHER" id="PTHR46268">
    <property type="entry name" value="STRESS RESPONSE PROTEIN NHAX"/>
    <property type="match status" value="1"/>
</dbReference>
<reference evidence="3 4" key="1">
    <citation type="submission" date="2018-10" db="EMBL/GenBank/DDBJ databases">
        <title>Genomic Encyclopedia of Type Strains, Phase IV (KMG-IV): sequencing the most valuable type-strain genomes for metagenomic binning, comparative biology and taxonomic classification.</title>
        <authorList>
            <person name="Goeker M."/>
        </authorList>
    </citation>
    <scope>NUCLEOTIDE SEQUENCE [LARGE SCALE GENOMIC DNA]</scope>
    <source>
        <strain evidence="3 4">DSM 12769</strain>
    </source>
</reference>
<dbReference type="SUPFAM" id="SSF52402">
    <property type="entry name" value="Adenine nucleotide alpha hydrolases-like"/>
    <property type="match status" value="2"/>
</dbReference>
<evidence type="ECO:0000313" key="3">
    <source>
        <dbReference type="EMBL" id="RLK51545.1"/>
    </source>
</evidence>
<dbReference type="Proteomes" id="UP000275461">
    <property type="component" value="Unassembled WGS sequence"/>
</dbReference>
<dbReference type="PANTHER" id="PTHR46268:SF6">
    <property type="entry name" value="UNIVERSAL STRESS PROTEIN UP12"/>
    <property type="match status" value="1"/>
</dbReference>
<dbReference type="EMBL" id="RCDA01000001">
    <property type="protein sequence ID" value="RLK51545.1"/>
    <property type="molecule type" value="Genomic_DNA"/>
</dbReference>
<dbReference type="InterPro" id="IPR014729">
    <property type="entry name" value="Rossmann-like_a/b/a_fold"/>
</dbReference>
<organism evidence="3 4">
    <name type="scientific">Alkalispirillum mobile</name>
    <dbReference type="NCBI Taxonomy" id="85925"/>
    <lineage>
        <taxon>Bacteria</taxon>
        <taxon>Pseudomonadati</taxon>
        <taxon>Pseudomonadota</taxon>
        <taxon>Gammaproteobacteria</taxon>
        <taxon>Chromatiales</taxon>
        <taxon>Ectothiorhodospiraceae</taxon>
        <taxon>Alkalispirillum</taxon>
    </lineage>
</organism>
<accession>A0A498C6N9</accession>
<gene>
    <name evidence="3" type="ORF">DFR31_1488</name>
</gene>
<protein>
    <submittedName>
        <fullName evidence="3">Nucleotide-binding universal stress UspA family protein</fullName>
    </submittedName>
</protein>
<name>A0A498C6N9_9GAMM</name>
<dbReference type="AlphaFoldDB" id="A0A498C6N9"/>
<evidence type="ECO:0000256" key="1">
    <source>
        <dbReference type="ARBA" id="ARBA00008791"/>
    </source>
</evidence>
<dbReference type="InterPro" id="IPR006016">
    <property type="entry name" value="UspA"/>
</dbReference>
<sequence length="294" mass="31077">MSEKISLVIVPVDGSPAAGAAARHAGLLAQTLHARLQLVHVMPPIPAELSDLPANRKPENDPDRADQLRAAERAFEKARAAIDQGPEAECVTLEADDESLVHRPARVVVDHVRRQSDCLLVLGARHLSDLLKLVEGSVSNQILHRVQCPVTVVHDDAVNEGSAALRRILLPVDGSGHSRAAAALAGDMARNVDVPVELIFCQPVGGVDPGDDKPEAIFAAAREALGEVPAGIEETLLSHARPAEAIVRQAAERADQSPTIVMGRHGRGTLTEALLGSVSHRVVETAPCPVTVVI</sequence>
<proteinExistence type="inferred from homology"/>
<feature type="domain" description="UspA" evidence="2">
    <location>
        <begin position="166"/>
        <end position="293"/>
    </location>
</feature>
<dbReference type="PRINTS" id="PR01438">
    <property type="entry name" value="UNVRSLSTRESS"/>
</dbReference>
<dbReference type="Gene3D" id="3.40.50.620">
    <property type="entry name" value="HUPs"/>
    <property type="match status" value="2"/>
</dbReference>
<comment type="caution">
    <text evidence="3">The sequence shown here is derived from an EMBL/GenBank/DDBJ whole genome shotgun (WGS) entry which is preliminary data.</text>
</comment>
<evidence type="ECO:0000259" key="2">
    <source>
        <dbReference type="Pfam" id="PF00582"/>
    </source>
</evidence>
<keyword evidence="4" id="KW-1185">Reference proteome</keyword>
<dbReference type="CDD" id="cd00293">
    <property type="entry name" value="USP-like"/>
    <property type="match status" value="2"/>
</dbReference>
<dbReference type="RefSeq" id="WP_121441950.1">
    <property type="nucleotide sequence ID" value="NZ_RCDA01000001.1"/>
</dbReference>